<dbReference type="AlphaFoldDB" id="A0A8E1R1I5"/>
<feature type="transmembrane region" description="Helical" evidence="1">
    <location>
        <begin position="155"/>
        <end position="174"/>
    </location>
</feature>
<dbReference type="Proteomes" id="UP000036951">
    <property type="component" value="Unassembled WGS sequence"/>
</dbReference>
<feature type="transmembrane region" description="Helical" evidence="1">
    <location>
        <begin position="204"/>
        <end position="224"/>
    </location>
</feature>
<sequence length="308" mass="35132">MVKRLQNKIAGSRFALPVTAVYSIMIWLAGGLIANQLYLHFLLFGLSAYLMVELNNSNSLIRIYSRMVSCSFMALTLMSAFLFDSTDVWVVQFCIVATYLILFKCYQNKRSQGLVFYAFFFIGIASIFFIQILYFVPFLWIMMRANLMSFSMRSLLASLIGITAPYWFLSGYFIFNGTADLLLAHIESIAQFASPFQFDFSNYHIIATFAYITIIAAIGSFHFLRNSYKDKIRTRMIYEILITMTAITFVFIILQPQHIKPLLSIMTISTSILAAHYIALTNTKLTNITFCCLTAGTLALTAYNLWIP</sequence>
<dbReference type="RefSeq" id="WP_053398291.1">
    <property type="nucleotide sequence ID" value="NZ_LFQU01000011.1"/>
</dbReference>
<feature type="transmembrane region" description="Helical" evidence="1">
    <location>
        <begin position="36"/>
        <end position="52"/>
    </location>
</feature>
<evidence type="ECO:0000313" key="3">
    <source>
        <dbReference type="Proteomes" id="UP000036951"/>
    </source>
</evidence>
<feature type="transmembrane region" description="Helical" evidence="1">
    <location>
        <begin position="12"/>
        <end position="30"/>
    </location>
</feature>
<name>A0A8E1R1I5_9BACT</name>
<comment type="caution">
    <text evidence="2">The sequence shown here is derived from an EMBL/GenBank/DDBJ whole genome shotgun (WGS) entry which is preliminary data.</text>
</comment>
<keyword evidence="1" id="KW-0472">Membrane</keyword>
<keyword evidence="1" id="KW-0812">Transmembrane</keyword>
<feature type="transmembrane region" description="Helical" evidence="1">
    <location>
        <begin position="89"/>
        <end position="107"/>
    </location>
</feature>
<protein>
    <submittedName>
        <fullName evidence="2">Uncharacterized protein</fullName>
    </submittedName>
</protein>
<keyword evidence="3" id="KW-1185">Reference proteome</keyword>
<reference evidence="2 3" key="1">
    <citation type="submission" date="2015-06" db="EMBL/GenBank/DDBJ databases">
        <title>Prevotella sp. 109, sp. nov., a novel member of the family Prevotellaceae isolated from human faeces.</title>
        <authorList>
            <person name="Shkoporov A.N."/>
            <person name="Chaplin A.V."/>
            <person name="Kafarskaia L.I."/>
            <person name="Efimov B.A."/>
        </authorList>
    </citation>
    <scope>NUCLEOTIDE SEQUENCE [LARGE SCALE GENOMIC DNA]</scope>
    <source>
        <strain evidence="2 3">109</strain>
    </source>
</reference>
<dbReference type="OrthoDB" id="1116060at2"/>
<organism evidence="2 3">
    <name type="scientific">Xylanibacter rarus</name>
    <dbReference type="NCBI Taxonomy" id="1676614"/>
    <lineage>
        <taxon>Bacteria</taxon>
        <taxon>Pseudomonadati</taxon>
        <taxon>Bacteroidota</taxon>
        <taxon>Bacteroidia</taxon>
        <taxon>Bacteroidales</taxon>
        <taxon>Prevotellaceae</taxon>
        <taxon>Xylanibacter</taxon>
    </lineage>
</organism>
<feature type="transmembrane region" description="Helical" evidence="1">
    <location>
        <begin position="261"/>
        <end position="280"/>
    </location>
</feature>
<accession>A0A8E1R1I5</accession>
<evidence type="ECO:0000313" key="2">
    <source>
        <dbReference type="EMBL" id="KOO68607.1"/>
    </source>
</evidence>
<dbReference type="EMBL" id="LFQU01000011">
    <property type="protein sequence ID" value="KOO68607.1"/>
    <property type="molecule type" value="Genomic_DNA"/>
</dbReference>
<proteinExistence type="predicted"/>
<feature type="transmembrane region" description="Helical" evidence="1">
    <location>
        <begin position="114"/>
        <end position="143"/>
    </location>
</feature>
<feature type="transmembrane region" description="Helical" evidence="1">
    <location>
        <begin position="236"/>
        <end position="255"/>
    </location>
</feature>
<gene>
    <name evidence="2" type="ORF">ACU52_07150</name>
</gene>
<keyword evidence="1" id="KW-1133">Transmembrane helix</keyword>
<evidence type="ECO:0000256" key="1">
    <source>
        <dbReference type="SAM" id="Phobius"/>
    </source>
</evidence>
<feature type="transmembrane region" description="Helical" evidence="1">
    <location>
        <begin position="287"/>
        <end position="307"/>
    </location>
</feature>